<sequence length="393" mass="43061">MRVVLLWSMADPGLYSNAPFDRLYAGIGHNNGNLAFVAGASVTLPDIVSILPWHTAPEQINAEADLVVLPCANQLGAHTDLGAMAELLGRIDVPVVALGLGAQTMSRDEDVTLTPGTAAWLDVLIANGRRFGRNNIYTRGPYATEQIRKLTGAEVVTGSCPSQFIELAPGLGRRIESRWQALDLPRSIAVAGGHQAWDKVRVIEQQLVAMMMDPVHPGVYVPQSMGDMIRISRDLLHEVEPDVRERIRRHLMPHYTPELFAAWCNAYARSFYDVPAWMDELRRHDLTIGPRYHGAALAIQAGRMACTITIDSRTEELCRQTDVPHLRAEDMTGPLTRSTLQKLIRFDGAAFDAGRQARAATYLAFLRENGLRPADGLVALAAETEATGAIAAE</sequence>
<comment type="caution">
    <text evidence="2">The sequence shown here is derived from an EMBL/GenBank/DDBJ whole genome shotgun (WGS) entry which is preliminary data.</text>
</comment>
<dbReference type="GO" id="GO:0016740">
    <property type="term" value="F:transferase activity"/>
    <property type="evidence" value="ECO:0007669"/>
    <property type="project" value="UniProtKB-KW"/>
</dbReference>
<dbReference type="RefSeq" id="WP_171323431.1">
    <property type="nucleotide sequence ID" value="NZ_JABFBC010000001.1"/>
</dbReference>
<keyword evidence="3" id="KW-1185">Reference proteome</keyword>
<dbReference type="Pfam" id="PF04230">
    <property type="entry name" value="PS_pyruv_trans"/>
    <property type="match status" value="1"/>
</dbReference>
<evidence type="ECO:0000313" key="2">
    <source>
        <dbReference type="EMBL" id="NNU80006.1"/>
    </source>
</evidence>
<proteinExistence type="predicted"/>
<protein>
    <submittedName>
        <fullName evidence="2">Polysaccharide pyruvyl transferase family protein</fullName>
    </submittedName>
</protein>
<evidence type="ECO:0000313" key="3">
    <source>
        <dbReference type="Proteomes" id="UP000572377"/>
    </source>
</evidence>
<keyword evidence="2" id="KW-0808">Transferase</keyword>
<feature type="domain" description="Polysaccharide pyruvyl transferase" evidence="1">
    <location>
        <begin position="64"/>
        <end position="309"/>
    </location>
</feature>
<name>A0A849L146_9RHOB</name>
<dbReference type="InterPro" id="IPR007345">
    <property type="entry name" value="Polysacch_pyruvyl_Trfase"/>
</dbReference>
<evidence type="ECO:0000259" key="1">
    <source>
        <dbReference type="Pfam" id="PF04230"/>
    </source>
</evidence>
<dbReference type="EMBL" id="JABFBC010000001">
    <property type="protein sequence ID" value="NNU80006.1"/>
    <property type="molecule type" value="Genomic_DNA"/>
</dbReference>
<dbReference type="AlphaFoldDB" id="A0A849L146"/>
<accession>A0A849L146</accession>
<dbReference type="Proteomes" id="UP000572377">
    <property type="component" value="Unassembled WGS sequence"/>
</dbReference>
<reference evidence="2 3" key="1">
    <citation type="submission" date="2020-05" db="EMBL/GenBank/DDBJ databases">
        <title>Gimesia benthica sp. nov., a novel planctomycete isolated from a deep-sea water sample of the Northwest Indian Ocean.</title>
        <authorList>
            <person name="Wang J."/>
            <person name="Ruan C."/>
            <person name="Song L."/>
            <person name="Zhu Y."/>
            <person name="Li A."/>
            <person name="Zheng X."/>
            <person name="Wang L."/>
            <person name="Lu Z."/>
            <person name="Huang Y."/>
            <person name="Du W."/>
            <person name="Zhou Y."/>
            <person name="Huang L."/>
            <person name="Dai X."/>
        </authorList>
    </citation>
    <scope>NUCLEOTIDE SEQUENCE [LARGE SCALE GENOMIC DNA]</scope>
    <source>
        <strain evidence="2 3">YYQ-30</strain>
    </source>
</reference>
<gene>
    <name evidence="2" type="ORF">HMH01_06090</name>
</gene>
<organism evidence="2 3">
    <name type="scientific">Halovulum dunhuangense</name>
    <dbReference type="NCBI Taxonomy" id="1505036"/>
    <lineage>
        <taxon>Bacteria</taxon>
        <taxon>Pseudomonadati</taxon>
        <taxon>Pseudomonadota</taxon>
        <taxon>Alphaproteobacteria</taxon>
        <taxon>Rhodobacterales</taxon>
        <taxon>Paracoccaceae</taxon>
        <taxon>Halovulum</taxon>
    </lineage>
</organism>